<gene>
    <name evidence="2" type="ORF">Cvel_4691</name>
</gene>
<feature type="region of interest" description="Disordered" evidence="1">
    <location>
        <begin position="1"/>
        <end position="163"/>
    </location>
</feature>
<proteinExistence type="predicted"/>
<evidence type="ECO:0000313" key="2">
    <source>
        <dbReference type="EMBL" id="CEM28911.1"/>
    </source>
</evidence>
<organism evidence="2">
    <name type="scientific">Chromera velia CCMP2878</name>
    <dbReference type="NCBI Taxonomy" id="1169474"/>
    <lineage>
        <taxon>Eukaryota</taxon>
        <taxon>Sar</taxon>
        <taxon>Alveolata</taxon>
        <taxon>Colpodellida</taxon>
        <taxon>Chromeraceae</taxon>
        <taxon>Chromera</taxon>
    </lineage>
</organism>
<feature type="compositionally biased region" description="Basic and acidic residues" evidence="1">
    <location>
        <begin position="211"/>
        <end position="220"/>
    </location>
</feature>
<feature type="compositionally biased region" description="Acidic residues" evidence="1">
    <location>
        <begin position="101"/>
        <end position="111"/>
    </location>
</feature>
<sequence length="250" mass="27467">MLKPEGGRKVAPGRGGKGRGDVGNQLTTSLLRSSSLGATGGEADLDSCRESGVKGVSWQVHSGQILESVTQAQTRPKALTQRRKQEVGGVLLKKRPRSETETDEEQKEEEEGNFRETREGSKKVKGPKRKTETESSGSSAGVRRVDKEGRPGGGRNKQTLKAKKIAAEEWQEMVQFHQRLAARREGPLIKQRLCSGGDKQDSARARKRRHLQENAEKGTENDDQAETQGSNVAWCMLSERDAGLPKAFLH</sequence>
<evidence type="ECO:0000256" key="1">
    <source>
        <dbReference type="SAM" id="MobiDB-lite"/>
    </source>
</evidence>
<dbReference type="VEuPathDB" id="CryptoDB:Cvel_4691"/>
<feature type="region of interest" description="Disordered" evidence="1">
    <location>
        <begin position="183"/>
        <end position="229"/>
    </location>
</feature>
<protein>
    <submittedName>
        <fullName evidence="2">Uncharacterized protein</fullName>
    </submittedName>
</protein>
<name>A0A0G4GGX8_9ALVE</name>
<dbReference type="EMBL" id="CDMZ01001203">
    <property type="protein sequence ID" value="CEM28911.1"/>
    <property type="molecule type" value="Genomic_DNA"/>
</dbReference>
<accession>A0A0G4GGX8</accession>
<feature type="compositionally biased region" description="Low complexity" evidence="1">
    <location>
        <begin position="22"/>
        <end position="37"/>
    </location>
</feature>
<dbReference type="AlphaFoldDB" id="A0A0G4GGX8"/>
<reference evidence="2" key="1">
    <citation type="submission" date="2014-11" db="EMBL/GenBank/DDBJ databases">
        <authorList>
            <person name="Otto D Thomas"/>
            <person name="Naeem Raeece"/>
        </authorList>
    </citation>
    <scope>NUCLEOTIDE SEQUENCE</scope>
</reference>
<feature type="compositionally biased region" description="Polar residues" evidence="1">
    <location>
        <begin position="59"/>
        <end position="74"/>
    </location>
</feature>
<feature type="compositionally biased region" description="Basic and acidic residues" evidence="1">
    <location>
        <begin position="112"/>
        <end position="122"/>
    </location>
</feature>